<evidence type="ECO:0000256" key="4">
    <source>
        <dbReference type="ARBA" id="ARBA00022519"/>
    </source>
</evidence>
<accession>A0ABV4TX69</accession>
<keyword evidence="3" id="KW-1003">Cell membrane</keyword>
<evidence type="ECO:0000256" key="3">
    <source>
        <dbReference type="ARBA" id="ARBA00022475"/>
    </source>
</evidence>
<feature type="region of interest" description="Disordered" evidence="6">
    <location>
        <begin position="407"/>
        <end position="429"/>
    </location>
</feature>
<evidence type="ECO:0000256" key="2">
    <source>
        <dbReference type="ARBA" id="ARBA00022448"/>
    </source>
</evidence>
<dbReference type="PANTHER" id="PTHR30024:SF43">
    <property type="entry name" value="BLL4572 PROTEIN"/>
    <property type="match status" value="1"/>
</dbReference>
<dbReference type="Pfam" id="PF13379">
    <property type="entry name" value="NMT1_2"/>
    <property type="match status" value="1"/>
</dbReference>
<sequence length="429" mass="46795">MNRPTIEKSTLRLGFIPLTDCAVLVMAKELGFFARNGLDVTLVREASWANIRDKVALGALDGAHMLATMPLAATSGVSAVNRPMVTAFGMGLGGNGITLSNALHERMRALAPREEADSPLGSARALKRVIEADRRQGNPPLTFAHVFPASTHNYELRYWLAAGGIDPDRDVRLTVVPPPQMVSALGHGGIAGYCVGEPWNTRAAETGLGRMVATSYDLWNNSPEKVLGITREWAGRHPRTHQALLRALLEAARWLDDPDHRREAAGILSDGAYVGAPRTAIERGLSGRMQMAGGERLLRDFFVFHRYAANFPWRSHASWFLAQMIRWGDLPRAQDVAATAAAVYKPGLYRRVAAELGVPYPTVDRKGEGFHCAPWTLRAASQPIPMGPDCFLDGARFYPVLARSGTCQSDSREEAAGADTRLSEPRRAP</sequence>
<dbReference type="RefSeq" id="WP_373655465.1">
    <property type="nucleotide sequence ID" value="NZ_JBGUAW010000004.1"/>
</dbReference>
<keyword evidence="5" id="KW-0472">Membrane</keyword>
<keyword evidence="4" id="KW-0997">Cell inner membrane</keyword>
<keyword evidence="8" id="KW-1185">Reference proteome</keyword>
<dbReference type="Proteomes" id="UP001575181">
    <property type="component" value="Unassembled WGS sequence"/>
</dbReference>
<evidence type="ECO:0000256" key="1">
    <source>
        <dbReference type="ARBA" id="ARBA00004308"/>
    </source>
</evidence>
<evidence type="ECO:0000256" key="6">
    <source>
        <dbReference type="SAM" id="MobiDB-lite"/>
    </source>
</evidence>
<organism evidence="7 8">
    <name type="scientific">Thiohalorhabdus methylotrophus</name>
    <dbReference type="NCBI Taxonomy" id="3242694"/>
    <lineage>
        <taxon>Bacteria</taxon>
        <taxon>Pseudomonadati</taxon>
        <taxon>Pseudomonadota</taxon>
        <taxon>Gammaproteobacteria</taxon>
        <taxon>Thiohalorhabdales</taxon>
        <taxon>Thiohalorhabdaceae</taxon>
        <taxon>Thiohalorhabdus</taxon>
    </lineage>
</organism>
<dbReference type="EMBL" id="JBGUAW010000004">
    <property type="protein sequence ID" value="MFA9460685.1"/>
    <property type="molecule type" value="Genomic_DNA"/>
</dbReference>
<dbReference type="CDD" id="cd13553">
    <property type="entry name" value="PBP2_NrtA_CpmA_like"/>
    <property type="match status" value="1"/>
</dbReference>
<comment type="caution">
    <text evidence="7">The sequence shown here is derived from an EMBL/GenBank/DDBJ whole genome shotgun (WGS) entry which is preliminary data.</text>
</comment>
<evidence type="ECO:0000256" key="5">
    <source>
        <dbReference type="ARBA" id="ARBA00023136"/>
    </source>
</evidence>
<protein>
    <submittedName>
        <fullName evidence="7">CmpA/NrtA family ABC transporter substrate-binding protein</fullName>
    </submittedName>
</protein>
<dbReference type="Gene3D" id="3.40.190.10">
    <property type="entry name" value="Periplasmic binding protein-like II"/>
    <property type="match status" value="2"/>
</dbReference>
<dbReference type="PANTHER" id="PTHR30024">
    <property type="entry name" value="ALIPHATIC SULFONATES-BINDING PROTEIN-RELATED"/>
    <property type="match status" value="1"/>
</dbReference>
<reference evidence="7 8" key="1">
    <citation type="submission" date="2024-08" db="EMBL/GenBank/DDBJ databases">
        <title>Whole-genome sequencing of halo(alkali)philic microorganisms from hypersaline lakes.</title>
        <authorList>
            <person name="Sorokin D.Y."/>
            <person name="Merkel A.Y."/>
            <person name="Messina E."/>
            <person name="Yakimov M."/>
        </authorList>
    </citation>
    <scope>NUCLEOTIDE SEQUENCE [LARGE SCALE GENOMIC DNA]</scope>
    <source>
        <strain evidence="7 8">Cl-TMA</strain>
    </source>
</reference>
<dbReference type="InterPro" id="IPR044527">
    <property type="entry name" value="NrtA/CpmA_ABC-bd_dom"/>
</dbReference>
<name>A0ABV4TX69_9GAMM</name>
<keyword evidence="2" id="KW-0813">Transport</keyword>
<evidence type="ECO:0000313" key="8">
    <source>
        <dbReference type="Proteomes" id="UP001575181"/>
    </source>
</evidence>
<proteinExistence type="predicted"/>
<gene>
    <name evidence="7" type="ORF">ACERLL_07585</name>
</gene>
<feature type="compositionally biased region" description="Basic and acidic residues" evidence="6">
    <location>
        <begin position="410"/>
        <end position="429"/>
    </location>
</feature>
<dbReference type="SUPFAM" id="SSF53850">
    <property type="entry name" value="Periplasmic binding protein-like II"/>
    <property type="match status" value="1"/>
</dbReference>
<comment type="subcellular location">
    <subcellularLocation>
        <location evidence="1">Endomembrane system</location>
    </subcellularLocation>
</comment>
<evidence type="ECO:0000313" key="7">
    <source>
        <dbReference type="EMBL" id="MFA9460685.1"/>
    </source>
</evidence>